<name>A0A4Y2NF84_ARAVE</name>
<protein>
    <submittedName>
        <fullName evidence="1">Uncharacterized protein</fullName>
    </submittedName>
</protein>
<dbReference type="EMBL" id="BGPR01008900">
    <property type="protein sequence ID" value="GBN36767.1"/>
    <property type="molecule type" value="Genomic_DNA"/>
</dbReference>
<dbReference type="Proteomes" id="UP000499080">
    <property type="component" value="Unassembled WGS sequence"/>
</dbReference>
<accession>A0A4Y2NF84</accession>
<proteinExistence type="predicted"/>
<sequence>MSPSTIMCLQFRTPAEAAARILELDGPSASSDIHFKWFSRYPAPPPRCCTRMGLLSQYDLTEDLFGLSSARTAPGSRLIPASGLFCMQSGMF</sequence>
<reference evidence="1 2" key="1">
    <citation type="journal article" date="2019" name="Sci. Rep.">
        <title>Orb-weaving spider Araneus ventricosus genome elucidates the spidroin gene catalogue.</title>
        <authorList>
            <person name="Kono N."/>
            <person name="Nakamura H."/>
            <person name="Ohtoshi R."/>
            <person name="Moran D.A.P."/>
            <person name="Shinohara A."/>
            <person name="Yoshida Y."/>
            <person name="Fujiwara M."/>
            <person name="Mori M."/>
            <person name="Tomita M."/>
            <person name="Arakawa K."/>
        </authorList>
    </citation>
    <scope>NUCLEOTIDE SEQUENCE [LARGE SCALE GENOMIC DNA]</scope>
</reference>
<dbReference type="AlphaFoldDB" id="A0A4Y2NF84"/>
<organism evidence="1 2">
    <name type="scientific">Araneus ventricosus</name>
    <name type="common">Orbweaver spider</name>
    <name type="synonym">Epeira ventricosa</name>
    <dbReference type="NCBI Taxonomy" id="182803"/>
    <lineage>
        <taxon>Eukaryota</taxon>
        <taxon>Metazoa</taxon>
        <taxon>Ecdysozoa</taxon>
        <taxon>Arthropoda</taxon>
        <taxon>Chelicerata</taxon>
        <taxon>Arachnida</taxon>
        <taxon>Araneae</taxon>
        <taxon>Araneomorphae</taxon>
        <taxon>Entelegynae</taxon>
        <taxon>Araneoidea</taxon>
        <taxon>Araneidae</taxon>
        <taxon>Araneus</taxon>
    </lineage>
</organism>
<evidence type="ECO:0000313" key="2">
    <source>
        <dbReference type="Proteomes" id="UP000499080"/>
    </source>
</evidence>
<keyword evidence="2" id="KW-1185">Reference proteome</keyword>
<comment type="caution">
    <text evidence="1">The sequence shown here is derived from an EMBL/GenBank/DDBJ whole genome shotgun (WGS) entry which is preliminary data.</text>
</comment>
<evidence type="ECO:0000313" key="1">
    <source>
        <dbReference type="EMBL" id="GBN36767.1"/>
    </source>
</evidence>
<gene>
    <name evidence="1" type="ORF">AVEN_271595_1</name>
</gene>